<accession>A0A8J6H3S1</accession>
<feature type="region of interest" description="Disordered" evidence="1">
    <location>
        <begin position="90"/>
        <end position="210"/>
    </location>
</feature>
<reference evidence="2" key="1">
    <citation type="journal article" date="2020" name="J Insects Food Feed">
        <title>The yellow mealworm (Tenebrio molitor) genome: a resource for the emerging insects as food and feed industry.</title>
        <authorList>
            <person name="Eriksson T."/>
            <person name="Andere A."/>
            <person name="Kelstrup H."/>
            <person name="Emery V."/>
            <person name="Picard C."/>
        </authorList>
    </citation>
    <scope>NUCLEOTIDE SEQUENCE</scope>
    <source>
        <strain evidence="2">Stoneville</strain>
        <tissue evidence="2">Whole head</tissue>
    </source>
</reference>
<evidence type="ECO:0000313" key="3">
    <source>
        <dbReference type="Proteomes" id="UP000719412"/>
    </source>
</evidence>
<keyword evidence="3" id="KW-1185">Reference proteome</keyword>
<comment type="caution">
    <text evidence="2">The sequence shown here is derived from an EMBL/GenBank/DDBJ whole genome shotgun (WGS) entry which is preliminary data.</text>
</comment>
<dbReference type="AlphaFoldDB" id="A0A8J6H3S1"/>
<dbReference type="EMBL" id="JABDTM020029970">
    <property type="protein sequence ID" value="KAH0807634.1"/>
    <property type="molecule type" value="Genomic_DNA"/>
</dbReference>
<name>A0A8J6H3S1_TENMO</name>
<evidence type="ECO:0000256" key="1">
    <source>
        <dbReference type="SAM" id="MobiDB-lite"/>
    </source>
</evidence>
<protein>
    <submittedName>
        <fullName evidence="2">Uncharacterized protein</fullName>
    </submittedName>
</protein>
<evidence type="ECO:0000313" key="2">
    <source>
        <dbReference type="EMBL" id="KAH0807634.1"/>
    </source>
</evidence>
<organism evidence="2 3">
    <name type="scientific">Tenebrio molitor</name>
    <name type="common">Yellow mealworm beetle</name>
    <dbReference type="NCBI Taxonomy" id="7067"/>
    <lineage>
        <taxon>Eukaryota</taxon>
        <taxon>Metazoa</taxon>
        <taxon>Ecdysozoa</taxon>
        <taxon>Arthropoda</taxon>
        <taxon>Hexapoda</taxon>
        <taxon>Insecta</taxon>
        <taxon>Pterygota</taxon>
        <taxon>Neoptera</taxon>
        <taxon>Endopterygota</taxon>
        <taxon>Coleoptera</taxon>
        <taxon>Polyphaga</taxon>
        <taxon>Cucujiformia</taxon>
        <taxon>Tenebrionidae</taxon>
        <taxon>Tenebrio</taxon>
    </lineage>
</organism>
<feature type="compositionally biased region" description="Basic and acidic residues" evidence="1">
    <location>
        <begin position="97"/>
        <end position="194"/>
    </location>
</feature>
<dbReference type="Proteomes" id="UP000719412">
    <property type="component" value="Unassembled WGS sequence"/>
</dbReference>
<gene>
    <name evidence="2" type="ORF">GEV33_015156</name>
</gene>
<reference evidence="2" key="2">
    <citation type="submission" date="2021-08" db="EMBL/GenBank/DDBJ databases">
        <authorList>
            <person name="Eriksson T."/>
        </authorList>
    </citation>
    <scope>NUCLEOTIDE SEQUENCE</scope>
    <source>
        <strain evidence="2">Stoneville</strain>
        <tissue evidence="2">Whole head</tissue>
    </source>
</reference>
<proteinExistence type="predicted"/>
<feature type="region of interest" description="Disordered" evidence="1">
    <location>
        <begin position="1"/>
        <end position="23"/>
    </location>
</feature>
<sequence length="210" mass="24602">MTDSLINSKKDSEESKQGSGMCVGNRIENDMFESMIESILMHGAEIWGWKGKEEVEKVQEKYLKAWPGVDRESPGYTVREEYKRNRMRVKAGKRAVKFADKMDGREEGKEKNKEKQEKEKYYQRKGYSSEKDEILEAKGRRMNVELSERDKDTDKQERRERSKNPDATENVGTRREKTDIGRKERKEGAECAMRKERKRQLSTCGMDAVK</sequence>